<keyword evidence="4" id="KW-0732">Signal</keyword>
<dbReference type="GO" id="GO:0004867">
    <property type="term" value="F:serine-type endopeptidase inhibitor activity"/>
    <property type="evidence" value="ECO:0007669"/>
    <property type="project" value="InterPro"/>
</dbReference>
<evidence type="ECO:0000256" key="1">
    <source>
        <dbReference type="ARBA" id="ARBA00009500"/>
    </source>
</evidence>
<dbReference type="CDD" id="cd00172">
    <property type="entry name" value="serpin"/>
    <property type="match status" value="1"/>
</dbReference>
<dbReference type="Gene3D" id="2.30.39.10">
    <property type="entry name" value="Alpha-1-antitrypsin, domain 1"/>
    <property type="match status" value="1"/>
</dbReference>
<protein>
    <submittedName>
        <fullName evidence="6">SERPIN domain-containing protein</fullName>
    </submittedName>
</protein>
<dbReference type="SUPFAM" id="SSF56574">
    <property type="entry name" value="Serpins"/>
    <property type="match status" value="1"/>
</dbReference>
<evidence type="ECO:0000256" key="4">
    <source>
        <dbReference type="SAM" id="SignalP"/>
    </source>
</evidence>
<dbReference type="InterPro" id="IPR042185">
    <property type="entry name" value="Serpin_sf_2"/>
</dbReference>
<accession>A0A8R1TNH9</accession>
<name>A0A8R1TNH9_ONCVO</name>
<feature type="domain" description="Serpin" evidence="5">
    <location>
        <begin position="43"/>
        <end position="405"/>
    </location>
</feature>
<feature type="chain" id="PRO_5035822993" evidence="4">
    <location>
        <begin position="16"/>
        <end position="496"/>
    </location>
</feature>
<evidence type="ECO:0000256" key="3">
    <source>
        <dbReference type="SAM" id="MobiDB-lite"/>
    </source>
</evidence>
<dbReference type="Proteomes" id="UP000024404">
    <property type="component" value="Unassembled WGS sequence"/>
</dbReference>
<evidence type="ECO:0000313" key="6">
    <source>
        <dbReference type="EnsemblMetazoa" id="OVOC1611.1"/>
    </source>
</evidence>
<dbReference type="InterPro" id="IPR000215">
    <property type="entry name" value="Serpin_fam"/>
</dbReference>
<dbReference type="EMBL" id="CMVM020000048">
    <property type="status" value="NOT_ANNOTATED_CDS"/>
    <property type="molecule type" value="Genomic_DNA"/>
</dbReference>
<proteinExistence type="inferred from homology"/>
<feature type="signal peptide" evidence="4">
    <location>
        <begin position="1"/>
        <end position="15"/>
    </location>
</feature>
<organism evidence="6 7">
    <name type="scientific">Onchocerca volvulus</name>
    <dbReference type="NCBI Taxonomy" id="6282"/>
    <lineage>
        <taxon>Eukaryota</taxon>
        <taxon>Metazoa</taxon>
        <taxon>Ecdysozoa</taxon>
        <taxon>Nematoda</taxon>
        <taxon>Chromadorea</taxon>
        <taxon>Rhabditida</taxon>
        <taxon>Spirurina</taxon>
        <taxon>Spiruromorpha</taxon>
        <taxon>Filarioidea</taxon>
        <taxon>Onchocercidae</taxon>
        <taxon>Onchocerca</taxon>
    </lineage>
</organism>
<keyword evidence="7" id="KW-1185">Reference proteome</keyword>
<reference evidence="7" key="1">
    <citation type="submission" date="2013-10" db="EMBL/GenBank/DDBJ databases">
        <title>Genome sequencing of Onchocerca volvulus.</title>
        <authorList>
            <person name="Cotton J."/>
            <person name="Tsai J."/>
            <person name="Stanley E."/>
            <person name="Tracey A."/>
            <person name="Holroyd N."/>
            <person name="Lustigman S."/>
            <person name="Berriman M."/>
        </authorList>
    </citation>
    <scope>NUCLEOTIDE SEQUENCE</scope>
</reference>
<reference evidence="6" key="2">
    <citation type="submission" date="2022-06" db="UniProtKB">
        <authorList>
            <consortium name="EnsemblMetazoa"/>
        </authorList>
    </citation>
    <scope>IDENTIFICATION</scope>
</reference>
<dbReference type="GO" id="GO:0005615">
    <property type="term" value="C:extracellular space"/>
    <property type="evidence" value="ECO:0007669"/>
    <property type="project" value="InterPro"/>
</dbReference>
<evidence type="ECO:0000256" key="2">
    <source>
        <dbReference type="RuleBase" id="RU000411"/>
    </source>
</evidence>
<dbReference type="InterPro" id="IPR036186">
    <property type="entry name" value="Serpin_sf"/>
</dbReference>
<dbReference type="OMA" id="ENAANWI"/>
<dbReference type="InterPro" id="IPR023796">
    <property type="entry name" value="Serpin_dom"/>
</dbReference>
<dbReference type="SMART" id="SM00093">
    <property type="entry name" value="SERPIN"/>
    <property type="match status" value="1"/>
</dbReference>
<evidence type="ECO:0000313" key="7">
    <source>
        <dbReference type="Proteomes" id="UP000024404"/>
    </source>
</evidence>
<dbReference type="AlphaFoldDB" id="A0A8R1TNH9"/>
<comment type="similarity">
    <text evidence="1 2">Belongs to the serpin family.</text>
</comment>
<dbReference type="InterPro" id="IPR042178">
    <property type="entry name" value="Serpin_sf_1"/>
</dbReference>
<dbReference type="Pfam" id="PF00079">
    <property type="entry name" value="Serpin"/>
    <property type="match status" value="1"/>
</dbReference>
<feature type="region of interest" description="Disordered" evidence="3">
    <location>
        <begin position="418"/>
        <end position="449"/>
    </location>
</feature>
<dbReference type="Gene3D" id="3.30.497.10">
    <property type="entry name" value="Antithrombin, subunit I, domain 2"/>
    <property type="match status" value="1"/>
</dbReference>
<evidence type="ECO:0000259" key="5">
    <source>
        <dbReference type="SMART" id="SM00093"/>
    </source>
</evidence>
<dbReference type="PANTHER" id="PTHR11461">
    <property type="entry name" value="SERINE PROTEASE INHIBITOR, SERPIN"/>
    <property type="match status" value="1"/>
</dbReference>
<sequence>MIFVIVAVLIGTCHSQFSRNSRFCPEDPATRLLLAKNKMDFALKLLKHSSAFNESSFLSPFTIITALSVLYQGAGSDIQSEMTTLDGGQFAQIFGNLGHCISSSTTNAEGELSQEDSTFGESAKLWMEKDFPMNPNFRSTIVTFHDMTIEEIKFMRKRDYIVAQKAARWLKKNDHGRTNNVIFINFDFWLFFVKELHFEAKWKYQFLPLDIETNFDLSPTETINLPMMRKTEKFPFYEDENVEVISLPFEKFQMQMIIILPKLINGLEELEMELTGEKLNNYIDSLVINEMTVIIPKISTRKEFELSDGLEKMGLQSIFNESANFNDISDQTLFVTKHIGNVASMKITEEGINIKSTNTSSKDIEMLDYDLYSPTIRIFDATHPFLYVISDNQKNILWIGRYIGINDKLPTGEKMNEENMDMESEDEDKFGEEEEEEMESDEEMDCDDDDIESLLESDEYQDLQAELGDINLDDNFMNIDCDNIMNDNDVDNDKNE</sequence>
<dbReference type="PANTHER" id="PTHR11461:SF211">
    <property type="entry name" value="GH10112P-RELATED"/>
    <property type="match status" value="1"/>
</dbReference>
<dbReference type="EnsemblMetazoa" id="OVOC1611.1">
    <property type="protein sequence ID" value="OVOC1611.1"/>
    <property type="gene ID" value="WBGene00238420"/>
</dbReference>